<keyword evidence="12" id="KW-0325">Glycoprotein</keyword>
<feature type="transmembrane region" description="Helical" evidence="15">
    <location>
        <begin position="372"/>
        <end position="393"/>
    </location>
</feature>
<dbReference type="PANTHER" id="PTHR22950:SF244">
    <property type="entry name" value="NEUTRAL AMINO ACID TRANSPORTER 9"/>
    <property type="match status" value="1"/>
</dbReference>
<evidence type="ECO:0000256" key="2">
    <source>
        <dbReference type="ARBA" id="ARBA00004155"/>
    </source>
</evidence>
<feature type="transmembrane region" description="Helical" evidence="15">
    <location>
        <begin position="46"/>
        <end position="71"/>
    </location>
</feature>
<evidence type="ECO:0000256" key="6">
    <source>
        <dbReference type="ARBA" id="ARBA00022753"/>
    </source>
</evidence>
<organism evidence="17 18">
    <name type="scientific">Pseudocohnilembus persalinus</name>
    <name type="common">Ciliate</name>
    <dbReference type="NCBI Taxonomy" id="266149"/>
    <lineage>
        <taxon>Eukaryota</taxon>
        <taxon>Sar</taxon>
        <taxon>Alveolata</taxon>
        <taxon>Ciliophora</taxon>
        <taxon>Intramacronucleata</taxon>
        <taxon>Oligohymenophorea</taxon>
        <taxon>Scuticociliatia</taxon>
        <taxon>Philasterida</taxon>
        <taxon>Pseudocohnilembidae</taxon>
        <taxon>Pseudocohnilembus</taxon>
    </lineage>
</organism>
<keyword evidence="4 15" id="KW-0812">Transmembrane</keyword>
<feature type="transmembrane region" description="Helical" evidence="15">
    <location>
        <begin position="92"/>
        <end position="112"/>
    </location>
</feature>
<dbReference type="InterPro" id="IPR013057">
    <property type="entry name" value="AA_transpt_TM"/>
</dbReference>
<evidence type="ECO:0000256" key="10">
    <source>
        <dbReference type="ARBA" id="ARBA00023136"/>
    </source>
</evidence>
<evidence type="ECO:0000313" key="17">
    <source>
        <dbReference type="EMBL" id="KRX11065.1"/>
    </source>
</evidence>
<sequence length="561" mass="63411">MGGAALADGIDPKSIQTNSSVQTVNGLVNSMVGGTMLLLPTMTLQAGMFTTLIILGISCFVSFTTCSILTIHMKESELDVQWSIKRILGYKWYVFFVSICTFYLFFLCQLYYVLIVQMLYSMICFFFYIFGVSKSFYVDPAIAEKTFTFNQFSEQYVILITFFAILAMIQFIKDLSILVKIANVGVLAIYSYIIFIFYVFIDNIVSGGISDGEQGVLLFGTNIGNLAGTASLAFTIHTSFGNMIKCNKNQKNNVRDLGYTYIIGFMVYGIISIIGGLGILNRYTDVVNPTMITEYFKQGSLGPFIVQALYFGHLVSILPVFVDIMKRRVFPLVLKGKEASQKLHTIINISFMVISVAVKCIPGISAGDITNFDGALCCFFFVYLVPIIMHMTCYHGKNKFLRKVQRKISRFTDHKPLSDDDDDEDDFDQECNYKQNKNSQDEDAHLTMKTIENSYVPDEQQQQIQDVKQKLLDQVKDENENDLPSLNNDQLQVIRKKSKSKRKYSQESCNSHHDIGETSFIARVIFYSILMILGLAILIYGMITIFSQIFSPSSNDDLPIQ</sequence>
<keyword evidence="3" id="KW-0813">Transport</keyword>
<evidence type="ECO:0000256" key="5">
    <source>
        <dbReference type="ARBA" id="ARBA00022723"/>
    </source>
</evidence>
<dbReference type="GO" id="GO:0046872">
    <property type="term" value="F:metal ion binding"/>
    <property type="evidence" value="ECO:0007669"/>
    <property type="project" value="UniProtKB-KW"/>
</dbReference>
<feature type="transmembrane region" description="Helical" evidence="15">
    <location>
        <begin position="258"/>
        <end position="280"/>
    </location>
</feature>
<dbReference type="EMBL" id="LDAU01000007">
    <property type="protein sequence ID" value="KRX11065.1"/>
    <property type="molecule type" value="Genomic_DNA"/>
</dbReference>
<dbReference type="Proteomes" id="UP000054937">
    <property type="component" value="Unassembled WGS sequence"/>
</dbReference>
<dbReference type="GO" id="GO:0005765">
    <property type="term" value="C:lysosomal membrane"/>
    <property type="evidence" value="ECO:0007669"/>
    <property type="project" value="UniProtKB-SubCell"/>
</dbReference>
<feature type="transmembrane region" description="Helical" evidence="15">
    <location>
        <begin position="343"/>
        <end position="366"/>
    </location>
</feature>
<dbReference type="Pfam" id="PF01490">
    <property type="entry name" value="Aa_trans"/>
    <property type="match status" value="1"/>
</dbReference>
<feature type="transmembrane region" description="Helical" evidence="15">
    <location>
        <begin position="118"/>
        <end position="136"/>
    </location>
</feature>
<keyword evidence="13" id="KW-0458">Lysosome</keyword>
<accession>A0A0V0R9B2</accession>
<evidence type="ECO:0000256" key="8">
    <source>
        <dbReference type="ARBA" id="ARBA00022989"/>
    </source>
</evidence>
<evidence type="ECO:0000256" key="14">
    <source>
        <dbReference type="ARBA" id="ARBA00038442"/>
    </source>
</evidence>
<name>A0A0V0R9B2_PSEPJ</name>
<proteinExistence type="inferred from homology"/>
<comment type="subcellular location">
    <subcellularLocation>
        <location evidence="1">Late endosome membrane</location>
        <topology evidence="1">Multi-pass membrane protein</topology>
    </subcellularLocation>
    <subcellularLocation>
        <location evidence="2">Lysosome membrane</location>
        <topology evidence="2">Multi-pass membrane protein</topology>
    </subcellularLocation>
</comment>
<evidence type="ECO:0000256" key="15">
    <source>
        <dbReference type="SAM" id="Phobius"/>
    </source>
</evidence>
<evidence type="ECO:0000256" key="7">
    <source>
        <dbReference type="ARBA" id="ARBA00022970"/>
    </source>
</evidence>
<dbReference type="GO" id="GO:0015179">
    <property type="term" value="F:L-amino acid transmembrane transporter activity"/>
    <property type="evidence" value="ECO:0007669"/>
    <property type="project" value="TreeGrafter"/>
</dbReference>
<evidence type="ECO:0000313" key="18">
    <source>
        <dbReference type="Proteomes" id="UP000054937"/>
    </source>
</evidence>
<evidence type="ECO:0000256" key="1">
    <source>
        <dbReference type="ARBA" id="ARBA00004107"/>
    </source>
</evidence>
<evidence type="ECO:0000256" key="4">
    <source>
        <dbReference type="ARBA" id="ARBA00022692"/>
    </source>
</evidence>
<evidence type="ECO:0000256" key="3">
    <source>
        <dbReference type="ARBA" id="ARBA00022448"/>
    </source>
</evidence>
<keyword evidence="8 15" id="KW-1133">Transmembrane helix</keyword>
<dbReference type="OrthoDB" id="294730at2759"/>
<keyword evidence="5" id="KW-0479">Metal-binding</keyword>
<feature type="transmembrane region" description="Helical" evidence="15">
    <location>
        <begin position="524"/>
        <end position="550"/>
    </location>
</feature>
<comment type="caution">
    <text evidence="17">The sequence shown here is derived from an EMBL/GenBank/DDBJ whole genome shotgun (WGS) entry which is preliminary data.</text>
</comment>
<dbReference type="AlphaFoldDB" id="A0A0V0R9B2"/>
<keyword evidence="11" id="KW-1015">Disulfide bond</keyword>
<feature type="transmembrane region" description="Helical" evidence="15">
    <location>
        <begin position="156"/>
        <end position="172"/>
    </location>
</feature>
<reference evidence="17 18" key="1">
    <citation type="journal article" date="2015" name="Sci. Rep.">
        <title>Genome of the facultative scuticociliatosis pathogen Pseudocohnilembus persalinus provides insight into its virulence through horizontal gene transfer.</title>
        <authorList>
            <person name="Xiong J."/>
            <person name="Wang G."/>
            <person name="Cheng J."/>
            <person name="Tian M."/>
            <person name="Pan X."/>
            <person name="Warren A."/>
            <person name="Jiang C."/>
            <person name="Yuan D."/>
            <person name="Miao W."/>
        </authorList>
    </citation>
    <scope>NUCLEOTIDE SEQUENCE [LARGE SCALE GENOMIC DNA]</scope>
    <source>
        <strain evidence="17">36N120E</strain>
    </source>
</reference>
<feature type="transmembrane region" description="Helical" evidence="15">
    <location>
        <begin position="178"/>
        <end position="201"/>
    </location>
</feature>
<keyword evidence="9" id="KW-0915">Sodium</keyword>
<evidence type="ECO:0000256" key="13">
    <source>
        <dbReference type="ARBA" id="ARBA00023228"/>
    </source>
</evidence>
<keyword evidence="10 15" id="KW-0472">Membrane</keyword>
<evidence type="ECO:0000256" key="12">
    <source>
        <dbReference type="ARBA" id="ARBA00023180"/>
    </source>
</evidence>
<comment type="similarity">
    <text evidence="14">Belongs to the amino acid/polyamine transporter 2 family. SLC38A9 subfamily.</text>
</comment>
<gene>
    <name evidence="17" type="ORF">PPERSA_05174</name>
</gene>
<keyword evidence="6" id="KW-0967">Endosome</keyword>
<keyword evidence="18" id="KW-1185">Reference proteome</keyword>
<evidence type="ECO:0000256" key="9">
    <source>
        <dbReference type="ARBA" id="ARBA00023053"/>
    </source>
</evidence>
<dbReference type="GO" id="GO:0031902">
    <property type="term" value="C:late endosome membrane"/>
    <property type="evidence" value="ECO:0007669"/>
    <property type="project" value="UniProtKB-SubCell"/>
</dbReference>
<keyword evidence="7" id="KW-0029">Amino-acid transport</keyword>
<evidence type="ECO:0000259" key="16">
    <source>
        <dbReference type="Pfam" id="PF01490"/>
    </source>
</evidence>
<dbReference type="PANTHER" id="PTHR22950">
    <property type="entry name" value="AMINO ACID TRANSPORTER"/>
    <property type="match status" value="1"/>
</dbReference>
<dbReference type="OMA" id="PILANIC"/>
<feature type="domain" description="Amino acid transporter transmembrane" evidence="16">
    <location>
        <begin position="18"/>
        <end position="404"/>
    </location>
</feature>
<dbReference type="InParanoid" id="A0A0V0R9B2"/>
<feature type="transmembrane region" description="Helical" evidence="15">
    <location>
        <begin position="300"/>
        <end position="322"/>
    </location>
</feature>
<evidence type="ECO:0000256" key="11">
    <source>
        <dbReference type="ARBA" id="ARBA00023157"/>
    </source>
</evidence>
<protein>
    <recommendedName>
        <fullName evidence="16">Amino acid transporter transmembrane domain-containing protein</fullName>
    </recommendedName>
</protein>